<feature type="compositionally biased region" description="Basic and acidic residues" evidence="1">
    <location>
        <begin position="138"/>
        <end position="157"/>
    </location>
</feature>
<keyword evidence="2" id="KW-1133">Transmembrane helix</keyword>
<proteinExistence type="predicted"/>
<evidence type="ECO:0000313" key="4">
    <source>
        <dbReference type="Proteomes" id="UP001138500"/>
    </source>
</evidence>
<keyword evidence="4" id="KW-1185">Reference proteome</keyword>
<organism evidence="3 4">
    <name type="scientific">Teratosphaeria destructans</name>
    <dbReference type="NCBI Taxonomy" id="418781"/>
    <lineage>
        <taxon>Eukaryota</taxon>
        <taxon>Fungi</taxon>
        <taxon>Dikarya</taxon>
        <taxon>Ascomycota</taxon>
        <taxon>Pezizomycotina</taxon>
        <taxon>Dothideomycetes</taxon>
        <taxon>Dothideomycetidae</taxon>
        <taxon>Mycosphaerellales</taxon>
        <taxon>Teratosphaeriaceae</taxon>
        <taxon>Teratosphaeria</taxon>
    </lineage>
</organism>
<dbReference type="Proteomes" id="UP001138500">
    <property type="component" value="Unassembled WGS sequence"/>
</dbReference>
<gene>
    <name evidence="3" type="ORF">Tdes44962_MAKER01808</name>
</gene>
<evidence type="ECO:0000256" key="2">
    <source>
        <dbReference type="SAM" id="Phobius"/>
    </source>
</evidence>
<dbReference type="EMBL" id="RIBY02000779">
    <property type="protein sequence ID" value="KAH9837454.1"/>
    <property type="molecule type" value="Genomic_DNA"/>
</dbReference>
<sequence>MPALPHFARRSASATPATASDLRFLDSRQLRDAASGVAQAMSRTASNLLRRIPKTGRLRARQNTVAIPQVYKDLNSGPAPGAVVGIVLGAVVGFLLLIWLLWVLSNGSGFIRTSNVEEEDVFVSRRRSRSPRSRRSSRRTEMTSRSPDRRRERVIRQERIVREVPPPREPSRVREPVIIDDLPRGPPPPMERRVEGDDIVEVIEEHSSIGTAPPPPRTSRTRRSSGYRSVNPREYGGGDYPFHEMEPR</sequence>
<feature type="compositionally biased region" description="Basic residues" evidence="1">
    <location>
        <begin position="124"/>
        <end position="137"/>
    </location>
</feature>
<keyword evidence="2" id="KW-0472">Membrane</keyword>
<reference evidence="3 4" key="1">
    <citation type="journal article" date="2018" name="IMA Fungus">
        <title>IMA Genome-F 10: Nine draft genome sequences of Claviceps purpurea s.lat., including C. arundinis, C. humidiphila, and C. cf. spartinae, pseudomolecules for the pitch canker pathogen Fusarium circinatum, draft genome of Davidsoniella eucalypti, Grosmannia galeiformis, Quambalaria eucalypti, and Teratosphaeria destructans.</title>
        <authorList>
            <person name="Wingfield B.D."/>
            <person name="Liu M."/>
            <person name="Nguyen H.D."/>
            <person name="Lane F.A."/>
            <person name="Morgan S.W."/>
            <person name="De Vos L."/>
            <person name="Wilken P.M."/>
            <person name="Duong T.A."/>
            <person name="Aylward J."/>
            <person name="Coetzee M.P."/>
            <person name="Dadej K."/>
            <person name="De Beer Z.W."/>
            <person name="Findlay W."/>
            <person name="Havenga M."/>
            <person name="Kolarik M."/>
            <person name="Menzies J.G."/>
            <person name="Naidoo K."/>
            <person name="Pochopski O."/>
            <person name="Shoukouhi P."/>
            <person name="Santana Q.C."/>
            <person name="Seifert K.A."/>
            <person name="Soal N."/>
            <person name="Steenkamp E.T."/>
            <person name="Tatham C.T."/>
            <person name="van der Nest M.A."/>
            <person name="Wingfield M.J."/>
        </authorList>
    </citation>
    <scope>NUCLEOTIDE SEQUENCE [LARGE SCALE GENOMIC DNA]</scope>
    <source>
        <strain evidence="3">CMW44962</strain>
    </source>
</reference>
<protein>
    <submittedName>
        <fullName evidence="3">Glucose and ribitol dehydrogenase homolog-like protein 2</fullName>
    </submittedName>
</protein>
<keyword evidence="2" id="KW-0812">Transmembrane</keyword>
<name>A0A9W7SWY8_9PEZI</name>
<feature type="transmembrane region" description="Helical" evidence="2">
    <location>
        <begin position="82"/>
        <end position="104"/>
    </location>
</feature>
<feature type="region of interest" description="Disordered" evidence="1">
    <location>
        <begin position="121"/>
        <end position="157"/>
    </location>
</feature>
<dbReference type="OrthoDB" id="5423884at2759"/>
<comment type="caution">
    <text evidence="3">The sequence shown here is derived from an EMBL/GenBank/DDBJ whole genome shotgun (WGS) entry which is preliminary data.</text>
</comment>
<feature type="region of interest" description="Disordered" evidence="1">
    <location>
        <begin position="205"/>
        <end position="248"/>
    </location>
</feature>
<reference evidence="3 4" key="2">
    <citation type="journal article" date="2021" name="Curr. Genet.">
        <title>Genetic response to nitrogen starvation in the aggressive Eucalyptus foliar pathogen Teratosphaeria destructans.</title>
        <authorList>
            <person name="Havenga M."/>
            <person name="Wingfield B.D."/>
            <person name="Wingfield M.J."/>
            <person name="Dreyer L.L."/>
            <person name="Roets F."/>
            <person name="Aylward J."/>
        </authorList>
    </citation>
    <scope>NUCLEOTIDE SEQUENCE [LARGE SCALE GENOMIC DNA]</scope>
    <source>
        <strain evidence="3">CMW44962</strain>
    </source>
</reference>
<accession>A0A9W7SWY8</accession>
<evidence type="ECO:0000256" key="1">
    <source>
        <dbReference type="SAM" id="MobiDB-lite"/>
    </source>
</evidence>
<dbReference type="AlphaFoldDB" id="A0A9W7SWY8"/>
<evidence type="ECO:0000313" key="3">
    <source>
        <dbReference type="EMBL" id="KAH9837454.1"/>
    </source>
</evidence>